<dbReference type="Pfam" id="PF10551">
    <property type="entry name" value="MULE"/>
    <property type="match status" value="1"/>
</dbReference>
<feature type="non-terminal residue" evidence="2">
    <location>
        <position position="503"/>
    </location>
</feature>
<protein>
    <submittedName>
        <fullName evidence="2">41379_t:CDS:1</fullName>
    </submittedName>
</protein>
<dbReference type="PANTHER" id="PTHR31669:SF251">
    <property type="entry name" value="PROTEIN FAR1-RELATED SEQUENCE"/>
    <property type="match status" value="1"/>
</dbReference>
<dbReference type="Proteomes" id="UP000789901">
    <property type="component" value="Unassembled WGS sequence"/>
</dbReference>
<gene>
    <name evidence="2" type="ORF">GMARGA_LOCUS35190</name>
</gene>
<dbReference type="InterPro" id="IPR031052">
    <property type="entry name" value="FHY3/FAR1"/>
</dbReference>
<feature type="non-terminal residue" evidence="2">
    <location>
        <position position="1"/>
    </location>
</feature>
<reference evidence="2 3" key="1">
    <citation type="submission" date="2021-06" db="EMBL/GenBank/DDBJ databases">
        <authorList>
            <person name="Kallberg Y."/>
            <person name="Tangrot J."/>
            <person name="Rosling A."/>
        </authorList>
    </citation>
    <scope>NUCLEOTIDE SEQUENCE [LARGE SCALE GENOMIC DNA]</scope>
    <source>
        <strain evidence="2 3">120-4 pot B 10/14</strain>
    </source>
</reference>
<proteinExistence type="predicted"/>
<dbReference type="EMBL" id="CAJVQB010064376">
    <property type="protein sequence ID" value="CAG8840994.1"/>
    <property type="molecule type" value="Genomic_DNA"/>
</dbReference>
<evidence type="ECO:0000313" key="2">
    <source>
        <dbReference type="EMBL" id="CAG8840994.1"/>
    </source>
</evidence>
<keyword evidence="3" id="KW-1185">Reference proteome</keyword>
<dbReference type="InterPro" id="IPR018289">
    <property type="entry name" value="MULE_transposase_dom"/>
</dbReference>
<comment type="caution">
    <text evidence="2">The sequence shown here is derived from an EMBL/GenBank/DDBJ whole genome shotgun (WGS) entry which is preliminary data.</text>
</comment>
<evidence type="ECO:0000313" key="3">
    <source>
        <dbReference type="Proteomes" id="UP000789901"/>
    </source>
</evidence>
<dbReference type="PANTHER" id="PTHR31669">
    <property type="entry name" value="PROTEIN FAR1-RELATED SEQUENCE 10-RELATED"/>
    <property type="match status" value="1"/>
</dbReference>
<organism evidence="2 3">
    <name type="scientific">Gigaspora margarita</name>
    <dbReference type="NCBI Taxonomy" id="4874"/>
    <lineage>
        <taxon>Eukaryota</taxon>
        <taxon>Fungi</taxon>
        <taxon>Fungi incertae sedis</taxon>
        <taxon>Mucoromycota</taxon>
        <taxon>Glomeromycotina</taxon>
        <taxon>Glomeromycetes</taxon>
        <taxon>Diversisporales</taxon>
        <taxon>Gigasporaceae</taxon>
        <taxon>Gigaspora</taxon>
    </lineage>
</organism>
<evidence type="ECO:0000259" key="1">
    <source>
        <dbReference type="Pfam" id="PF10551"/>
    </source>
</evidence>
<name>A0ABN7WVV6_GIGMA</name>
<feature type="domain" description="MULE transposase" evidence="1">
    <location>
        <begin position="133"/>
        <end position="218"/>
    </location>
</feature>
<accession>A0ABN7WVV6</accession>
<sequence>LKEGNFYTSHEAFVIAVKSYAKQQGFQVHLGKYEKNAAGQIHKRTIVCSREDTSADHQQFTSEERLIPLEVQQKIMLLQHARCNIPTIRAISKEEFDELDANNFVETLKQLKSQENDFQYEININPETNELDQFKMPFGIFTSINNYGQSICFARTLMLNENTNSFNWVFSMFLKLVNNYAPKVFFTDEDSAIIKSVKQIFQPFGTKHVLCLWHLFKNVIKNLNGVLESDWAMFIKSFYKCLNEYEESNFVEKWEQLKTHYPKAVKYLSKIDKNLKRWTPCYNRQIFMADITTQRGESMNNLMKGYIYAMTSLTTFLKAFESAIEQRKEAAEFIRYQENNKTIKLVTSSSYKKQANPNEQALIKTYRAFYNTSITISQQVNSINIEEDNDYEYFLKCTWQKVQDIEEIKAHVLGKKSISLTKNQIKNPPIIKSKGRTSNKRTLSRFETTKLLNLSKKHTLEPNLQCTNEILEVDDLEENIDFKSDNFPSSFKDCSIKENIQTQ</sequence>